<dbReference type="PROSITE" id="PS50991">
    <property type="entry name" value="PYR_CT"/>
    <property type="match status" value="1"/>
</dbReference>
<gene>
    <name evidence="3" type="ORF">H8716_07835</name>
</gene>
<reference evidence="3 4" key="1">
    <citation type="submission" date="2020-08" db="EMBL/GenBank/DDBJ databases">
        <title>Genome public.</title>
        <authorList>
            <person name="Liu C."/>
            <person name="Sun Q."/>
        </authorList>
    </citation>
    <scope>NUCLEOTIDE SEQUENCE [LARGE SCALE GENOMIC DNA]</scope>
    <source>
        <strain evidence="3 4">NSJ-46</strain>
    </source>
</reference>
<keyword evidence="4" id="KW-1185">Reference proteome</keyword>
<evidence type="ECO:0000313" key="3">
    <source>
        <dbReference type="EMBL" id="MBC8572990.1"/>
    </source>
</evidence>
<organism evidence="3 4">
    <name type="scientific">Jingyaoa shaoxingensis</name>
    <dbReference type="NCBI Taxonomy" id="2763671"/>
    <lineage>
        <taxon>Bacteria</taxon>
        <taxon>Bacillati</taxon>
        <taxon>Bacillota</taxon>
        <taxon>Clostridia</taxon>
        <taxon>Lachnospirales</taxon>
        <taxon>Lachnospiraceae</taxon>
        <taxon>Jingyaoa</taxon>
    </lineage>
</organism>
<protein>
    <submittedName>
        <fullName evidence="3">4-hydroxy-2-oxovalerate aldolase</fullName>
    </submittedName>
</protein>
<sequence>MNLFDNTLRDGGNVVGHGFSEELTKSIIGGLLNAGIKDIEMGNCKGLGAYGKLGAQKCPSDETYFEILQHYLPQGRIGMFMLAKCADKENIRKAKEAGLNFLRVGANASDGQGAVKAVEMVKEAGLICRYSLMKAYVSTPQQLAEEAKMLQDAGVDKITIMDSAGTMFPKDATEYVTALKEKVTIPVGFHGHSNLGMSQANALSAAAAGADEIDCGLLGMARSAGNCATELAAATLKRAGYLPEIDVYKLLDYLDNELIPTMKEYGYHVAVNPTDLMLGLAGCHSNFLTMFRKVAEEKHVSLLKLIAEVSEIDRKNPSEELLLKVASTI</sequence>
<dbReference type="SUPFAM" id="SSF51569">
    <property type="entry name" value="Aldolase"/>
    <property type="match status" value="1"/>
</dbReference>
<dbReference type="RefSeq" id="WP_249308018.1">
    <property type="nucleotide sequence ID" value="NZ_JACRSZ010000006.1"/>
</dbReference>
<name>A0ABR7N9A9_9FIRM</name>
<dbReference type="InterPro" id="IPR013785">
    <property type="entry name" value="Aldolase_TIM"/>
</dbReference>
<keyword evidence="1" id="KW-0464">Manganese</keyword>
<evidence type="ECO:0000313" key="4">
    <source>
        <dbReference type="Proteomes" id="UP000657421"/>
    </source>
</evidence>
<dbReference type="InterPro" id="IPR050073">
    <property type="entry name" value="2-IPM_HCS-like"/>
</dbReference>
<dbReference type="EMBL" id="JACRSZ010000006">
    <property type="protein sequence ID" value="MBC8572990.1"/>
    <property type="molecule type" value="Genomic_DNA"/>
</dbReference>
<dbReference type="InterPro" id="IPR000891">
    <property type="entry name" value="PYR_CT"/>
</dbReference>
<dbReference type="PANTHER" id="PTHR10277:SF9">
    <property type="entry name" value="2-ISOPROPYLMALATE SYNTHASE 1, CHLOROPLASTIC-RELATED"/>
    <property type="match status" value="1"/>
</dbReference>
<evidence type="ECO:0000256" key="1">
    <source>
        <dbReference type="ARBA" id="ARBA00023211"/>
    </source>
</evidence>
<dbReference type="Gene3D" id="3.20.20.70">
    <property type="entry name" value="Aldolase class I"/>
    <property type="match status" value="1"/>
</dbReference>
<dbReference type="PANTHER" id="PTHR10277">
    <property type="entry name" value="HOMOCITRATE SYNTHASE-RELATED"/>
    <property type="match status" value="1"/>
</dbReference>
<dbReference type="Proteomes" id="UP000657421">
    <property type="component" value="Unassembled WGS sequence"/>
</dbReference>
<evidence type="ECO:0000259" key="2">
    <source>
        <dbReference type="PROSITE" id="PS50991"/>
    </source>
</evidence>
<accession>A0ABR7N9A9</accession>
<proteinExistence type="predicted"/>
<comment type="caution">
    <text evidence="3">The sequence shown here is derived from an EMBL/GenBank/DDBJ whole genome shotgun (WGS) entry which is preliminary data.</text>
</comment>
<feature type="domain" description="Pyruvate carboxyltransferase" evidence="2">
    <location>
        <begin position="1"/>
        <end position="251"/>
    </location>
</feature>
<dbReference type="Pfam" id="PF00682">
    <property type="entry name" value="HMGL-like"/>
    <property type="match status" value="1"/>
</dbReference>